<feature type="compositionally biased region" description="Polar residues" evidence="5">
    <location>
        <begin position="772"/>
        <end position="792"/>
    </location>
</feature>
<comment type="caution">
    <text evidence="7">The sequence shown here is derived from an EMBL/GenBank/DDBJ whole genome shotgun (WGS) entry which is preliminary data.</text>
</comment>
<keyword evidence="3" id="KW-0862">Zinc</keyword>
<dbReference type="InterPro" id="IPR001841">
    <property type="entry name" value="Znf_RING"/>
</dbReference>
<evidence type="ECO:0000256" key="4">
    <source>
        <dbReference type="PROSITE-ProRule" id="PRU00175"/>
    </source>
</evidence>
<keyword evidence="8" id="KW-1185">Reference proteome</keyword>
<dbReference type="PROSITE" id="PS00518">
    <property type="entry name" value="ZF_RING_1"/>
    <property type="match status" value="1"/>
</dbReference>
<dbReference type="SUPFAM" id="SSF57850">
    <property type="entry name" value="RING/U-box"/>
    <property type="match status" value="1"/>
</dbReference>
<evidence type="ECO:0000256" key="1">
    <source>
        <dbReference type="ARBA" id="ARBA00022723"/>
    </source>
</evidence>
<keyword evidence="2 4" id="KW-0863">Zinc-finger</keyword>
<gene>
    <name evidence="7" type="ORF">GIB67_007627</name>
</gene>
<evidence type="ECO:0000313" key="7">
    <source>
        <dbReference type="EMBL" id="KAF6160986.1"/>
    </source>
</evidence>
<dbReference type="CDD" id="cd16449">
    <property type="entry name" value="RING-HC"/>
    <property type="match status" value="1"/>
</dbReference>
<dbReference type="InterPro" id="IPR017907">
    <property type="entry name" value="Znf_RING_CS"/>
</dbReference>
<dbReference type="OrthoDB" id="9049620at2759"/>
<keyword evidence="1" id="KW-0479">Metal-binding</keyword>
<reference evidence="7 8" key="1">
    <citation type="journal article" date="2020" name="IScience">
        <title>Genome Sequencing of the Endangered Kingdonia uniflora (Circaeasteraceae, Ranunculales) Reveals Potential Mechanisms of Evolutionary Specialization.</title>
        <authorList>
            <person name="Sun Y."/>
            <person name="Deng T."/>
            <person name="Zhang A."/>
            <person name="Moore M.J."/>
            <person name="Landis J.B."/>
            <person name="Lin N."/>
            <person name="Zhang H."/>
            <person name="Zhang X."/>
            <person name="Huang J."/>
            <person name="Zhang X."/>
            <person name="Sun H."/>
            <person name="Wang H."/>
        </authorList>
    </citation>
    <scope>NUCLEOTIDE SEQUENCE [LARGE SCALE GENOMIC DNA]</scope>
    <source>
        <strain evidence="7">TB1705</strain>
        <tissue evidence="7">Leaf</tissue>
    </source>
</reference>
<feature type="compositionally biased region" description="Polar residues" evidence="5">
    <location>
        <begin position="166"/>
        <end position="199"/>
    </location>
</feature>
<feature type="region of interest" description="Disordered" evidence="5">
    <location>
        <begin position="1231"/>
        <end position="1275"/>
    </location>
</feature>
<protein>
    <recommendedName>
        <fullName evidence="6">RING-type domain-containing protein</fullName>
    </recommendedName>
</protein>
<organism evidence="7 8">
    <name type="scientific">Kingdonia uniflora</name>
    <dbReference type="NCBI Taxonomy" id="39325"/>
    <lineage>
        <taxon>Eukaryota</taxon>
        <taxon>Viridiplantae</taxon>
        <taxon>Streptophyta</taxon>
        <taxon>Embryophyta</taxon>
        <taxon>Tracheophyta</taxon>
        <taxon>Spermatophyta</taxon>
        <taxon>Magnoliopsida</taxon>
        <taxon>Ranunculales</taxon>
        <taxon>Circaeasteraceae</taxon>
        <taxon>Kingdonia</taxon>
    </lineage>
</organism>
<dbReference type="PANTHER" id="PTHR37393:SF1">
    <property type="entry name" value="AT-RICH INTERACTIVE DOMAIN-CONTAINING PROTEIN 1A-LIKE"/>
    <property type="match status" value="1"/>
</dbReference>
<feature type="compositionally biased region" description="Polar residues" evidence="5">
    <location>
        <begin position="1021"/>
        <end position="1030"/>
    </location>
</feature>
<evidence type="ECO:0000256" key="5">
    <source>
        <dbReference type="SAM" id="MobiDB-lite"/>
    </source>
</evidence>
<feature type="compositionally biased region" description="Polar residues" evidence="5">
    <location>
        <begin position="616"/>
        <end position="628"/>
    </location>
</feature>
<dbReference type="PROSITE" id="PS50089">
    <property type="entry name" value="ZF_RING_2"/>
    <property type="match status" value="1"/>
</dbReference>
<feature type="compositionally biased region" description="Low complexity" evidence="5">
    <location>
        <begin position="319"/>
        <end position="371"/>
    </location>
</feature>
<feature type="region of interest" description="Disordered" evidence="5">
    <location>
        <begin position="684"/>
        <end position="896"/>
    </location>
</feature>
<feature type="compositionally biased region" description="Polar residues" evidence="5">
    <location>
        <begin position="422"/>
        <end position="434"/>
    </location>
</feature>
<dbReference type="Proteomes" id="UP000541444">
    <property type="component" value="Unassembled WGS sequence"/>
</dbReference>
<feature type="compositionally biased region" description="Basic and acidic residues" evidence="5">
    <location>
        <begin position="697"/>
        <end position="717"/>
    </location>
</feature>
<feature type="compositionally biased region" description="Low complexity" evidence="5">
    <location>
        <begin position="484"/>
        <end position="530"/>
    </location>
</feature>
<feature type="compositionally biased region" description="Basic and acidic residues" evidence="5">
    <location>
        <begin position="1408"/>
        <end position="1434"/>
    </location>
</feature>
<feature type="region of interest" description="Disordered" evidence="5">
    <location>
        <begin position="616"/>
        <end position="651"/>
    </location>
</feature>
<feature type="region of interest" description="Disordered" evidence="5">
    <location>
        <begin position="263"/>
        <end position="559"/>
    </location>
</feature>
<dbReference type="EMBL" id="JACGCM010001144">
    <property type="protein sequence ID" value="KAF6160986.1"/>
    <property type="molecule type" value="Genomic_DNA"/>
</dbReference>
<proteinExistence type="predicted"/>
<name>A0A7J7N1G9_9MAGN</name>
<feature type="region of interest" description="Disordered" evidence="5">
    <location>
        <begin position="919"/>
        <end position="1041"/>
    </location>
</feature>
<dbReference type="PANTHER" id="PTHR37393">
    <property type="entry name" value="AT-RICH INTERACTIVE DOMAIN-CONTAINING PROTEIN 1A-LIKE"/>
    <property type="match status" value="1"/>
</dbReference>
<accession>A0A7J7N1G9</accession>
<feature type="region of interest" description="Disordered" evidence="5">
    <location>
        <begin position="1408"/>
        <end position="1441"/>
    </location>
</feature>
<feature type="compositionally biased region" description="Low complexity" evidence="5">
    <location>
        <begin position="633"/>
        <end position="647"/>
    </location>
</feature>
<evidence type="ECO:0000256" key="2">
    <source>
        <dbReference type="ARBA" id="ARBA00022771"/>
    </source>
</evidence>
<dbReference type="GO" id="GO:0008270">
    <property type="term" value="F:zinc ion binding"/>
    <property type="evidence" value="ECO:0007669"/>
    <property type="project" value="UniProtKB-KW"/>
</dbReference>
<feature type="compositionally biased region" description="Basic and acidic residues" evidence="5">
    <location>
        <begin position="755"/>
        <end position="768"/>
    </location>
</feature>
<feature type="region of interest" description="Disordered" evidence="5">
    <location>
        <begin position="142"/>
        <end position="199"/>
    </location>
</feature>
<feature type="region of interest" description="Disordered" evidence="5">
    <location>
        <begin position="1314"/>
        <end position="1365"/>
    </location>
</feature>
<sequence>MGFDNECILNIQSLAGEYFCPVCRLLVYPNEAIQSQCTHLYCKPCLTYVVSTTRACPYDGYLVTEADSKPLLESNKALAETIGKIAVHCLFHRSGCSWQGQFSECTAHCAGCQFGNSPVVCNRCGTQIVHRQVQEHAQTCPGVQPQMQPAEGAQDATTAPGAAVVTEQTQATSQAGAPTSQVPAQVTAAPPSTQVQTQSNTISLPQAAAQGLGVPTQEQWYQQQQQYQQYYQQYPGHDPYQQQYQQYAPYQQQAPLQYQQQLQTHPLQGQPQPQVYMQPQPQPQAQAPTQLQPQPQPPVQAHVNPQQQMQPSGPPQPQMPVQTQPLPQGQQHPQLYAQVHPHPQQVQSHSQQRPPVPQHQQPHPQMQHPQALPHPPPHSQPLLLAQPQLHQQPQNQNYPQMQTQSYPQPNLQGQNQPGSAVTGHNSYPQPQPLQQMAPGAPQHPMHLHPQQPGAPHQPPLQTLQSQGQYTTQHIPSQMRPPHSGVPMQQQPAMVPPQGAQQHPLVHQPGQPIHQYPPQQQPTSQHPQSFPGQTPGIVHGQGHFVQPQLRPPGPPVSSQLPHARPHLQQNVPVAHGMQPHQSQNHVGRPAMAHQPFPTGPPQSKLMQATANQTCPPNMNVRSQSSSEQQPIYVHQSPHPQSSGGPQPGAMEMSTLPATLKSEVEVDASFHKTDTKDVNDLRDLKIPSEMDLQSSEAKSVNKEDEKSNIKDVSESKEALGNDTVSIEQKDGSEEPVIKQIVKEGENGQSELSTGEKSLQEDKEIQGDPNRKNLLPQQTSILDANGQNLTSQGQVPWSERNNMHAPPPNLASNHEIMLSQPGYHERNWPQPQVPRQGPGHLQGNSYRPPMHMQEGSHGQPLVADQILPLPPQMQGTGYPPFQMRPQGPNSLGSLPPGQSSVMPEHIQPLLSKQPYGSFHPEAAPPGGFIGPGPSSFGRGPPGPFGPSRGGFEPNAPHSHYNQGHVPPHNAPPVGGPPVGGPPHGAFDSQGGKVAWRNGASDTEMFPNKRPSYFDGSVERHPFGQPSNIESNISRIGGGPGKGLQEERFKPFAVDRYKHLPEEGFHSLHEGRFKPFPNEQSRRIIDRRDFEEDLKQFPRPAHLDAEHGVKFENYFSSSRPLDRAPHGPFNNDIGPKLDGGASRLLPPYRPGGLRPTGLHDDSMGRNVDPLAVHPDFIRSTMDSGRHRGEGLPSLRSPGREYPGIPSNRFGRSEDIDGRESRLFGEHFHENRFSLPNHLRRGDHDGPGNLRIGEQMRSSPRDFGGPDIPLSHMRSGEPGGSHNLPSHLRWGEQVGFGAFPNHLRVGDHGRHGNMSSNLRIGEPIGGNLPGHGRKGEPGFRSSFSNRGFPSEGGPFNPGDGESFDQSRKRKHGSTGRCLICKIDCKTVEGLDVHSQTKEHQKMAMDMVSIIKKDNAKKQKVSSEDHVSNEDENKTGKDGIESSENDV</sequence>
<dbReference type="InterPro" id="IPR013083">
    <property type="entry name" value="Znf_RING/FYVE/PHD"/>
</dbReference>
<feature type="compositionally biased region" description="Polar residues" evidence="5">
    <location>
        <begin position="884"/>
        <end position="896"/>
    </location>
</feature>
<dbReference type="Gene3D" id="3.30.40.10">
    <property type="entry name" value="Zinc/RING finger domain, C3HC4 (zinc finger)"/>
    <property type="match status" value="1"/>
</dbReference>
<feature type="domain" description="RING-type" evidence="6">
    <location>
        <begin position="20"/>
        <end position="59"/>
    </location>
</feature>
<evidence type="ECO:0000259" key="6">
    <source>
        <dbReference type="PROSITE" id="PS50089"/>
    </source>
</evidence>
<dbReference type="SUPFAM" id="SSF49599">
    <property type="entry name" value="TRAF domain-like"/>
    <property type="match status" value="1"/>
</dbReference>
<feature type="compositionally biased region" description="Pro residues" evidence="5">
    <location>
        <begin position="965"/>
        <end position="977"/>
    </location>
</feature>
<evidence type="ECO:0000313" key="8">
    <source>
        <dbReference type="Proteomes" id="UP000541444"/>
    </source>
</evidence>
<feature type="compositionally biased region" description="Low complexity" evidence="5">
    <location>
        <begin position="919"/>
        <end position="935"/>
    </location>
</feature>
<evidence type="ECO:0000256" key="3">
    <source>
        <dbReference type="ARBA" id="ARBA00022833"/>
    </source>
</evidence>
<feature type="compositionally biased region" description="Basic and acidic residues" evidence="5">
    <location>
        <begin position="725"/>
        <end position="743"/>
    </location>
</feature>
<feature type="compositionally biased region" description="Low complexity" evidence="5">
    <location>
        <begin position="442"/>
        <end position="454"/>
    </location>
</feature>
<feature type="compositionally biased region" description="Low complexity" evidence="5">
    <location>
        <begin position="263"/>
        <end position="311"/>
    </location>
</feature>
<feature type="compositionally biased region" description="Polar residues" evidence="5">
    <location>
        <begin position="744"/>
        <end position="754"/>
    </location>
</feature>
<feature type="region of interest" description="Disordered" evidence="5">
    <location>
        <begin position="1176"/>
        <end position="1209"/>
    </location>
</feature>
<feature type="compositionally biased region" description="Low complexity" evidence="5">
    <location>
        <begin position="380"/>
        <end position="418"/>
    </location>
</feature>
<feature type="compositionally biased region" description="Polar residues" evidence="5">
    <location>
        <begin position="462"/>
        <end position="475"/>
    </location>
</feature>